<dbReference type="AlphaFoldDB" id="A0A6H1ZKL1"/>
<dbReference type="EMBL" id="MT144067">
    <property type="protein sequence ID" value="QJA48012.1"/>
    <property type="molecule type" value="Genomic_DNA"/>
</dbReference>
<dbReference type="EMBL" id="MT144722">
    <property type="protein sequence ID" value="QJH98231.1"/>
    <property type="molecule type" value="Genomic_DNA"/>
</dbReference>
<reference evidence="1" key="1">
    <citation type="submission" date="2020-03" db="EMBL/GenBank/DDBJ databases">
        <title>The deep terrestrial virosphere.</title>
        <authorList>
            <person name="Holmfeldt K."/>
            <person name="Nilsson E."/>
            <person name="Simone D."/>
            <person name="Lopez-Fernandez M."/>
            <person name="Wu X."/>
            <person name="de Brujin I."/>
            <person name="Lundin D."/>
            <person name="Andersson A."/>
            <person name="Bertilsson S."/>
            <person name="Dopson M."/>
        </authorList>
    </citation>
    <scope>NUCLEOTIDE SEQUENCE</scope>
    <source>
        <strain evidence="1">TM448A00804</strain>
        <strain evidence="2">TM448B01250</strain>
    </source>
</reference>
<proteinExistence type="predicted"/>
<organism evidence="1">
    <name type="scientific">viral metagenome</name>
    <dbReference type="NCBI Taxonomy" id="1070528"/>
    <lineage>
        <taxon>unclassified sequences</taxon>
        <taxon>metagenomes</taxon>
        <taxon>organismal metagenomes</taxon>
    </lineage>
</organism>
<accession>A0A6H1ZKL1</accession>
<sequence>MKKKKTTQRGLAMYIVAITLFVLAFGGVAAAQSSGSFLDILADKIVERLLGGGGEMGDGMLGASNYPVHYVPDYVNGIYAGGVAVIDSSGNWDGAITGTTGTFSSTLGVTGAATLSSTLGVTGISTFTANINANGSDNRLATSTFSGLTAVHNNLRIGTIGSEKLFVNVSASQVMINTSTAAGTLTVTSGSTATSSAAIGGAASPGCFAIGNAAGGITYMTVNTGGDWVTSTPSCS</sequence>
<protein>
    <submittedName>
        <fullName evidence="1">Putative structural protein</fullName>
    </submittedName>
</protein>
<name>A0A6H1ZKL1_9ZZZZ</name>
<evidence type="ECO:0000313" key="1">
    <source>
        <dbReference type="EMBL" id="QJA48012.1"/>
    </source>
</evidence>
<gene>
    <name evidence="1" type="ORF">TM448A00804_0030</name>
    <name evidence="2" type="ORF">TM448B01250_0019</name>
</gene>
<evidence type="ECO:0000313" key="2">
    <source>
        <dbReference type="EMBL" id="QJH98231.1"/>
    </source>
</evidence>